<gene>
    <name evidence="1" type="ORF">HZZ10_09395</name>
</gene>
<protein>
    <submittedName>
        <fullName evidence="1">Uncharacterized protein</fullName>
    </submittedName>
</protein>
<comment type="caution">
    <text evidence="1">The sequence shown here is derived from an EMBL/GenBank/DDBJ whole genome shotgun (WGS) entry which is preliminary data.</text>
</comment>
<evidence type="ECO:0000313" key="2">
    <source>
        <dbReference type="Proteomes" id="UP000561011"/>
    </source>
</evidence>
<dbReference type="AlphaFoldDB" id="A0A853EWN1"/>
<keyword evidence="2" id="KW-1185">Reference proteome</keyword>
<dbReference type="Proteomes" id="UP000561011">
    <property type="component" value="Unassembled WGS sequence"/>
</dbReference>
<dbReference type="RefSeq" id="WP_056134501.1">
    <property type="nucleotide sequence ID" value="NZ_JACBYE010000019.1"/>
</dbReference>
<proteinExistence type="predicted"/>
<sequence length="121" mass="12826">MTQWKIDPSGVQSILTTVNTDATELGTALSEDKFQAVLDGLTWGGMITQDVPTAVNALFADQTANLTNINNRINAGTVGVANAVIAYNNGQEDMSATYQAELLSSAVDGDFSYFVEHGHQG</sequence>
<organism evidence="1 2">
    <name type="scientific">Sanguibacter inulinus</name>
    <dbReference type="NCBI Taxonomy" id="60922"/>
    <lineage>
        <taxon>Bacteria</taxon>
        <taxon>Bacillati</taxon>
        <taxon>Actinomycetota</taxon>
        <taxon>Actinomycetes</taxon>
        <taxon>Micrococcales</taxon>
        <taxon>Sanguibacteraceae</taxon>
        <taxon>Sanguibacter</taxon>
    </lineage>
</organism>
<name>A0A853EWN1_9MICO</name>
<dbReference type="EMBL" id="JACBYE010000019">
    <property type="protein sequence ID" value="NYS93733.1"/>
    <property type="molecule type" value="Genomic_DNA"/>
</dbReference>
<accession>A0A853EWN1</accession>
<dbReference type="InterPro" id="IPR045436">
    <property type="entry name" value="DUF6507"/>
</dbReference>
<reference evidence="1 2" key="1">
    <citation type="submission" date="2020-07" db="EMBL/GenBank/DDBJ databases">
        <title>MOT database genomes.</title>
        <authorList>
            <person name="Joseph S."/>
            <person name="Aduse-Opoku J."/>
            <person name="Hashim A."/>
            <person name="Wade W."/>
            <person name="Curtis M."/>
        </authorList>
    </citation>
    <scope>NUCLEOTIDE SEQUENCE [LARGE SCALE GENOMIC DNA]</scope>
    <source>
        <strain evidence="1 2">DSM 100099</strain>
    </source>
</reference>
<dbReference type="Pfam" id="PF20117">
    <property type="entry name" value="DUF6507"/>
    <property type="match status" value="1"/>
</dbReference>
<evidence type="ECO:0000313" key="1">
    <source>
        <dbReference type="EMBL" id="NYS93733.1"/>
    </source>
</evidence>